<reference evidence="1 2" key="1">
    <citation type="journal article" date="2015" name="Genome Announc.">
        <title>Expanding the biotechnology potential of lactobacilli through comparative genomics of 213 strains and associated genera.</title>
        <authorList>
            <person name="Sun Z."/>
            <person name="Harris H.M."/>
            <person name="McCann A."/>
            <person name="Guo C."/>
            <person name="Argimon S."/>
            <person name="Zhang W."/>
            <person name="Yang X."/>
            <person name="Jeffery I.B."/>
            <person name="Cooney J.C."/>
            <person name="Kagawa T.F."/>
            <person name="Liu W."/>
            <person name="Song Y."/>
            <person name="Salvetti E."/>
            <person name="Wrobel A."/>
            <person name="Rasinkangas P."/>
            <person name="Parkhill J."/>
            <person name="Rea M.C."/>
            <person name="O'Sullivan O."/>
            <person name="Ritari J."/>
            <person name="Douillard F.P."/>
            <person name="Paul Ross R."/>
            <person name="Yang R."/>
            <person name="Briner A.E."/>
            <person name="Felis G.E."/>
            <person name="de Vos W.M."/>
            <person name="Barrangou R."/>
            <person name="Klaenhammer T.R."/>
            <person name="Caufield P.W."/>
            <person name="Cui Y."/>
            <person name="Zhang H."/>
            <person name="O'Toole P.W."/>
        </authorList>
    </citation>
    <scope>NUCLEOTIDE SEQUENCE [LARGE SCALE GENOMIC DNA]</scope>
    <source>
        <strain evidence="1 2">DSM 15814</strain>
    </source>
</reference>
<sequence length="181" mass="21222">MTDLMKFLFVDVHGKFEWIGITSVLAIVTLTYNAWDRRRQFRADLISKSRIKWMEQVRPLVANFYTDSKKYIFDRLHANTKSQTLSIPELNNNLVKVQELYTQIILFTPDNESNELLLHSVKLVWGEIDNMSDYADLVATRKISKSKLQAVNDYMMDLFNNGVKQSSKYFKLEWDRAKAGE</sequence>
<keyword evidence="2" id="KW-1185">Reference proteome</keyword>
<dbReference type="RefSeq" id="WP_017262305.1">
    <property type="nucleotide sequence ID" value="NZ_AUAW01000005.1"/>
</dbReference>
<name>A0A0R1RTW6_9LACO</name>
<protein>
    <submittedName>
        <fullName evidence="1">Uncharacterized protein</fullName>
    </submittedName>
</protein>
<evidence type="ECO:0000313" key="1">
    <source>
        <dbReference type="EMBL" id="KRL56659.1"/>
    </source>
</evidence>
<accession>A0A0R1RTW6</accession>
<dbReference type="STRING" id="1114972.FD35_GL001758"/>
<gene>
    <name evidence="1" type="ORF">FD35_GL001758</name>
</gene>
<evidence type="ECO:0000313" key="2">
    <source>
        <dbReference type="Proteomes" id="UP000051999"/>
    </source>
</evidence>
<dbReference type="OrthoDB" id="2334863at2"/>
<dbReference type="PATRIC" id="fig|1114972.6.peg.1792"/>
<dbReference type="AlphaFoldDB" id="A0A0R1RTW6"/>
<organism evidence="1 2">
    <name type="scientific">Furfurilactobacillus rossiae DSM 15814</name>
    <dbReference type="NCBI Taxonomy" id="1114972"/>
    <lineage>
        <taxon>Bacteria</taxon>
        <taxon>Bacillati</taxon>
        <taxon>Bacillota</taxon>
        <taxon>Bacilli</taxon>
        <taxon>Lactobacillales</taxon>
        <taxon>Lactobacillaceae</taxon>
        <taxon>Furfurilactobacillus</taxon>
    </lineage>
</organism>
<proteinExistence type="predicted"/>
<dbReference type="Proteomes" id="UP000051999">
    <property type="component" value="Unassembled WGS sequence"/>
</dbReference>
<dbReference type="EMBL" id="AZFF01000003">
    <property type="protein sequence ID" value="KRL56659.1"/>
    <property type="molecule type" value="Genomic_DNA"/>
</dbReference>
<comment type="caution">
    <text evidence="1">The sequence shown here is derived from an EMBL/GenBank/DDBJ whole genome shotgun (WGS) entry which is preliminary data.</text>
</comment>